<dbReference type="EMBL" id="AP023343">
    <property type="protein sequence ID" value="BCI91779.1"/>
    <property type="molecule type" value="Genomic_DNA"/>
</dbReference>
<organism evidence="4 5">
    <name type="scientific">Mycobacterium kansasii</name>
    <dbReference type="NCBI Taxonomy" id="1768"/>
    <lineage>
        <taxon>Bacteria</taxon>
        <taxon>Bacillati</taxon>
        <taxon>Actinomycetota</taxon>
        <taxon>Actinomycetes</taxon>
        <taxon>Mycobacteriales</taxon>
        <taxon>Mycobacteriaceae</taxon>
        <taxon>Mycobacterium</taxon>
    </lineage>
</organism>
<dbReference type="Proteomes" id="UP000188532">
    <property type="component" value="Unassembled WGS sequence"/>
</dbReference>
<feature type="domain" description="Integrase catalytic" evidence="1">
    <location>
        <begin position="2"/>
        <end position="57"/>
    </location>
</feature>
<dbReference type="EMBL" id="MVBM01000007">
    <property type="protein sequence ID" value="OOK68753.1"/>
    <property type="molecule type" value="Genomic_DNA"/>
</dbReference>
<proteinExistence type="predicted"/>
<evidence type="ECO:0000313" key="2">
    <source>
        <dbReference type="EMBL" id="BCI91779.1"/>
    </source>
</evidence>
<evidence type="ECO:0000259" key="1">
    <source>
        <dbReference type="Pfam" id="PF13683"/>
    </source>
</evidence>
<reference evidence="2 7" key="2">
    <citation type="submission" date="2020-07" db="EMBL/GenBank/DDBJ databases">
        <title>Mycobacterium kansasii (former subtype) with zoonotic potential isolated from diseased indoor pet cat, Japan.</title>
        <authorList>
            <person name="Fukano H."/>
            <person name="Terazono T."/>
            <person name="Hoshino Y."/>
        </authorList>
    </citation>
    <scope>NUCLEOTIDE SEQUENCE [LARGE SCALE GENOMIC DNA]</scope>
    <source>
        <strain evidence="2 7">Kuro-I</strain>
    </source>
</reference>
<dbReference type="EMBL" id="MVBN01000007">
    <property type="protein sequence ID" value="OOK69822.1"/>
    <property type="molecule type" value="Genomic_DNA"/>
</dbReference>
<name>A0A1V3WSK7_MYCKA</name>
<dbReference type="PANTHER" id="PTHR46889">
    <property type="entry name" value="TRANSPOSASE INSF FOR INSERTION SEQUENCE IS3B-RELATED"/>
    <property type="match status" value="1"/>
</dbReference>
<evidence type="ECO:0000313" key="5">
    <source>
        <dbReference type="Proteomes" id="UP000188532"/>
    </source>
</evidence>
<dbReference type="InterPro" id="IPR001584">
    <property type="entry name" value="Integrase_cat-core"/>
</dbReference>
<protein>
    <submittedName>
        <fullName evidence="4">Integrase core domain protein</fullName>
    </submittedName>
</protein>
<dbReference type="InterPro" id="IPR012337">
    <property type="entry name" value="RNaseH-like_sf"/>
</dbReference>
<dbReference type="InterPro" id="IPR050900">
    <property type="entry name" value="Transposase_IS3/IS150/IS904"/>
</dbReference>
<dbReference type="Proteomes" id="UP000516380">
    <property type="component" value="Chromosome"/>
</dbReference>
<dbReference type="Pfam" id="PF13683">
    <property type="entry name" value="rve_3"/>
    <property type="match status" value="1"/>
</dbReference>
<accession>A0A1V3WSK7</accession>
<gene>
    <name evidence="4" type="ORF">BZL29_6185</name>
    <name evidence="3" type="ORF">BZL30_7028</name>
    <name evidence="2" type="ORF">NIIDMKKI_69850</name>
</gene>
<dbReference type="AlphaFoldDB" id="A0A1V3WSK7"/>
<dbReference type="SUPFAM" id="SSF53098">
    <property type="entry name" value="Ribonuclease H-like"/>
    <property type="match status" value="1"/>
</dbReference>
<dbReference type="GO" id="GO:0015074">
    <property type="term" value="P:DNA integration"/>
    <property type="evidence" value="ECO:0007669"/>
    <property type="project" value="InterPro"/>
</dbReference>
<evidence type="ECO:0000313" key="3">
    <source>
        <dbReference type="EMBL" id="OOK68753.1"/>
    </source>
</evidence>
<evidence type="ECO:0000313" key="4">
    <source>
        <dbReference type="EMBL" id="OOK69822.1"/>
    </source>
</evidence>
<dbReference type="Proteomes" id="UP000189229">
    <property type="component" value="Unassembled WGS sequence"/>
</dbReference>
<evidence type="ECO:0000313" key="6">
    <source>
        <dbReference type="Proteomes" id="UP000189229"/>
    </source>
</evidence>
<sequence length="71" mass="8391">MCWDNAQAESFWATLKVEFYDRCLWPTKAAAKLAVGDWIERVYNRRRRHSALAMMRPVEFEDRLIQTAQAA</sequence>
<keyword evidence="7" id="KW-1185">Reference proteome</keyword>
<dbReference type="PANTHER" id="PTHR46889:SF4">
    <property type="entry name" value="TRANSPOSASE INSO FOR INSERTION SEQUENCE ELEMENT IS911B-RELATED"/>
    <property type="match status" value="1"/>
</dbReference>
<evidence type="ECO:0000313" key="7">
    <source>
        <dbReference type="Proteomes" id="UP000516380"/>
    </source>
</evidence>
<reference evidence="5 6" key="1">
    <citation type="submission" date="2017-02" db="EMBL/GenBank/DDBJ databases">
        <title>Complete genome sequences of Mycobacterium kansasii strains isolated from rhesus macaques.</title>
        <authorList>
            <person name="Panda A."/>
            <person name="Nagaraj S."/>
            <person name="Zhao X."/>
            <person name="Tettelin H."/>
            <person name="Detolla L.J."/>
        </authorList>
    </citation>
    <scope>NUCLEOTIDE SEQUENCE [LARGE SCALE GENOMIC DNA]</scope>
    <source>
        <strain evidence="4 5">11-3469</strain>
        <strain evidence="3 6">11-3813</strain>
    </source>
</reference>